<feature type="domain" description="SLH" evidence="5">
    <location>
        <begin position="1161"/>
        <end position="1218"/>
    </location>
</feature>
<dbReference type="PROSITE" id="PS51272">
    <property type="entry name" value="SLH"/>
    <property type="match status" value="3"/>
</dbReference>
<dbReference type="STRING" id="1174501.SAMN05216192_1344"/>
<name>A0A1G8ZSN7_9BACL</name>
<dbReference type="Pfam" id="PF00331">
    <property type="entry name" value="Glyco_hydro_10"/>
    <property type="match status" value="2"/>
</dbReference>
<dbReference type="Pfam" id="PF00395">
    <property type="entry name" value="SLH"/>
    <property type="match status" value="3"/>
</dbReference>
<feature type="compositionally biased region" description="Low complexity" evidence="4">
    <location>
        <begin position="949"/>
        <end position="961"/>
    </location>
</feature>
<feature type="compositionally biased region" description="Pro residues" evidence="4">
    <location>
        <begin position="935"/>
        <end position="948"/>
    </location>
</feature>
<dbReference type="Gene3D" id="3.20.20.80">
    <property type="entry name" value="Glycosidases"/>
    <property type="match status" value="1"/>
</dbReference>
<dbReference type="OrthoDB" id="9798386at2"/>
<dbReference type="RefSeq" id="WP_090717370.1">
    <property type="nucleotide sequence ID" value="NZ_CBCSKY010000077.1"/>
</dbReference>
<protein>
    <submittedName>
        <fullName evidence="6">S-layer homology domain-containing protein</fullName>
    </submittedName>
</protein>
<dbReference type="InterPro" id="IPR001000">
    <property type="entry name" value="GH10_dom"/>
</dbReference>
<gene>
    <name evidence="6" type="ORF">SAMN05216192_1344</name>
</gene>
<evidence type="ECO:0000313" key="7">
    <source>
        <dbReference type="Proteomes" id="UP000199050"/>
    </source>
</evidence>
<evidence type="ECO:0000313" key="6">
    <source>
        <dbReference type="EMBL" id="SDK18132.1"/>
    </source>
</evidence>
<keyword evidence="3" id="KW-0624">Polysaccharide degradation</keyword>
<keyword evidence="7" id="KW-1185">Reference proteome</keyword>
<organism evidence="6 7">
    <name type="scientific">Paenibacillus typhae</name>
    <dbReference type="NCBI Taxonomy" id="1174501"/>
    <lineage>
        <taxon>Bacteria</taxon>
        <taxon>Bacillati</taxon>
        <taxon>Bacillota</taxon>
        <taxon>Bacilli</taxon>
        <taxon>Bacillales</taxon>
        <taxon>Paenibacillaceae</taxon>
        <taxon>Paenibacillus</taxon>
    </lineage>
</organism>
<dbReference type="SUPFAM" id="SSF51445">
    <property type="entry name" value="(Trans)glycosidases"/>
    <property type="match status" value="1"/>
</dbReference>
<evidence type="ECO:0000256" key="4">
    <source>
        <dbReference type="SAM" id="MobiDB-lite"/>
    </source>
</evidence>
<feature type="domain" description="SLH" evidence="5">
    <location>
        <begin position="1219"/>
        <end position="1282"/>
    </location>
</feature>
<dbReference type="GO" id="GO:0004553">
    <property type="term" value="F:hydrolase activity, hydrolyzing O-glycosyl compounds"/>
    <property type="evidence" value="ECO:0007669"/>
    <property type="project" value="InterPro"/>
</dbReference>
<feature type="domain" description="SLH" evidence="5">
    <location>
        <begin position="1287"/>
        <end position="1341"/>
    </location>
</feature>
<dbReference type="EMBL" id="FNDX01000034">
    <property type="protein sequence ID" value="SDK18132.1"/>
    <property type="molecule type" value="Genomic_DNA"/>
</dbReference>
<keyword evidence="1" id="KW-0378">Hydrolase</keyword>
<dbReference type="InterPro" id="IPR025883">
    <property type="entry name" value="Cadherin-like_domain"/>
</dbReference>
<dbReference type="Gene3D" id="2.60.120.260">
    <property type="entry name" value="Galactose-binding domain-like"/>
    <property type="match status" value="1"/>
</dbReference>
<feature type="region of interest" description="Disordered" evidence="4">
    <location>
        <begin position="913"/>
        <end position="963"/>
    </location>
</feature>
<dbReference type="InterPro" id="IPR001119">
    <property type="entry name" value="SLH_dom"/>
</dbReference>
<reference evidence="7" key="1">
    <citation type="submission" date="2016-10" db="EMBL/GenBank/DDBJ databases">
        <authorList>
            <person name="Varghese N."/>
            <person name="Submissions S."/>
        </authorList>
    </citation>
    <scope>NUCLEOTIDE SEQUENCE [LARGE SCALE GENOMIC DNA]</scope>
    <source>
        <strain evidence="7">CGMCC 1.11012</strain>
    </source>
</reference>
<dbReference type="GO" id="GO:0000272">
    <property type="term" value="P:polysaccharide catabolic process"/>
    <property type="evidence" value="ECO:0007669"/>
    <property type="project" value="UniProtKB-KW"/>
</dbReference>
<evidence type="ECO:0000259" key="5">
    <source>
        <dbReference type="PROSITE" id="PS51272"/>
    </source>
</evidence>
<evidence type="ECO:0000256" key="3">
    <source>
        <dbReference type="ARBA" id="ARBA00023326"/>
    </source>
</evidence>
<proteinExistence type="predicted"/>
<keyword evidence="2" id="KW-0119">Carbohydrate metabolism</keyword>
<feature type="compositionally biased region" description="Low complexity" evidence="4">
    <location>
        <begin position="920"/>
        <end position="934"/>
    </location>
</feature>
<sequence length="1341" mass="143939">MNSRKCVISISRLLIVIMLFSVFTYTPVPAAAAGDEPTAELNDLIAEAEALKTGNQEFPLQVSQSVYGAVYGSDVNRAFPWVHVSELKALNDALELARNANTPADEAIAVLKEAIVIFNKNIKSDGSDPYFRLDPGPGKVPVKVTAPTNNWMARTPLDNRVPADFAGGTFKMIPYPFADSQGKAEVLQINYAHNGKSTFGGISIESPLSPAVNVPEGSTIEFDVYYPKSAQGKYMRWRIRNTNTNLDSYLRDYQYNNLNPDWVGSYNGESWLKAHHSITASTGVSSNFILELHGENARAAETGMLLVANIQITAPDPNGIALPNVVNKEHQSDVAPLKSLYNKEDGLFMVGSIGTGAVTGTRANHYEIFVDGNNLKADGTHPRGPEWLKSVTGEALNGATTAPGLAEYSFPTSAYQAIRDSGAPGQYKSHGHVLAWYNQAPGWMTQIIPANLSSGYNGSANFYGLGNGVTSTVKVDKEMARRVQFNHTMYVMRHFLTTDTKYGSSESRGVIPFNSWDVLNEEVHESRHSELIPEDANSWRTSLKHTNWLAAMSDDQIGGDITEHYIYLLFKNAHIAAPNAKMAAAYKANYANLPEYMKLDGHDKDGSIDTYITDNPPKLTYNDYGLATRSKARTVYNMVLELNTAWLSDPLYDGRPLIEDIGIQGHDAVGKTLASDNQYAMALYASLVDRGLLSGITYSELDLKVPTDAPGGGATAPAVLNVRQSDALGYEYALLYKTFTKFAPYIDHIISWGVSGSGWQGSYVLFDAQSNANAGYYGAMNPDRFILGHSYLDGYFAGEYETIRSNAIDLGDLGVYIPNSVNADLSALTLSAGTLQPAFNAATTEYEVSLQDASSITVTAAAADSRSSIRVNGTVVASGTASGAITLTPGTKADIKVEVTAADGTVKTYTIKVAHGRTEATPTPGSGTPSATPTPATPAPATPGPAAPAPAASATPSPAAPVVQDQKVTMQTTVKDGTAFVKALELEKAKEFMEKNVTLDIPVAQGVNAYSVGLPTAALTSGAKDGKLTISTELGKVVITGNMLTGTTESSSKEVALEIGKSDKSKLPAEVKAALGDRPIIQLSLKVDGKETVWSNPSAPVTVSVPYKPTADELKNPEMIVVWYIDGSGEVVTVPSGRYASETGMITFTTTHFSSYAVAYVYKTFTDLGKAGWAKNAAEVLASKDILKTEGQVFNPSADITRADFLYSLVRTLGLTAKVSGNFSDVQESAYYYNEIAIAKALGITNGLDNDRFGSTLKITRQDMMVLTERALKLQKKLNTQGEAADLDRFSDKSEVASYAVNSVAAIVKDGLIEGSGNKLNPAGNTTRAEAAVFLYRLYNK</sequence>
<evidence type="ECO:0000256" key="2">
    <source>
        <dbReference type="ARBA" id="ARBA00023277"/>
    </source>
</evidence>
<evidence type="ECO:0000256" key="1">
    <source>
        <dbReference type="ARBA" id="ARBA00022801"/>
    </source>
</evidence>
<dbReference type="InterPro" id="IPR017853">
    <property type="entry name" value="GH"/>
</dbReference>
<accession>A0A1G8ZSN7</accession>
<dbReference type="Pfam" id="PF12733">
    <property type="entry name" value="Cadherin-like"/>
    <property type="match status" value="1"/>
</dbReference>
<dbReference type="Proteomes" id="UP000199050">
    <property type="component" value="Unassembled WGS sequence"/>
</dbReference>